<feature type="domain" description="SF4 helicase" evidence="1">
    <location>
        <begin position="180"/>
        <end position="382"/>
    </location>
</feature>
<evidence type="ECO:0000313" key="3">
    <source>
        <dbReference type="Proteomes" id="UP000514515"/>
    </source>
</evidence>
<proteinExistence type="predicted"/>
<reference evidence="2 3" key="1">
    <citation type="submission" date="2020-03" db="EMBL/GenBank/DDBJ databases">
        <authorList>
            <person name="Chen G."/>
            <person name="Lin M."/>
            <person name="Fu H."/>
        </authorList>
    </citation>
    <scope>NUCLEOTIDE SEQUENCE [LARGE SCALE GENOMIC DNA]</scope>
</reference>
<dbReference type="Proteomes" id="UP000514515">
    <property type="component" value="Segment"/>
</dbReference>
<evidence type="ECO:0000259" key="1">
    <source>
        <dbReference type="Pfam" id="PF03796"/>
    </source>
</evidence>
<dbReference type="SUPFAM" id="SSF52540">
    <property type="entry name" value="P-loop containing nucleoside triphosphate hydrolases"/>
    <property type="match status" value="1"/>
</dbReference>
<name>A0A7D7IKE7_9CAUD</name>
<accession>A0A7D7IKE7</accession>
<evidence type="ECO:0000313" key="2">
    <source>
        <dbReference type="EMBL" id="QMP18272.1"/>
    </source>
</evidence>
<dbReference type="InterPro" id="IPR007694">
    <property type="entry name" value="DNA_helicase_DnaB-like_C"/>
</dbReference>
<dbReference type="Gene3D" id="3.40.50.300">
    <property type="entry name" value="P-loop containing nucleotide triphosphate hydrolases"/>
    <property type="match status" value="1"/>
</dbReference>
<dbReference type="EMBL" id="MT227925">
    <property type="protein sequence ID" value="QMP18272.1"/>
    <property type="molecule type" value="Genomic_DNA"/>
</dbReference>
<sequence>MSAPIDLAVLRVMKRREQYDKIKGFIPDSSLDEHTKLVLDCYRRYYELHPTADLIDMDVFRSLFFSQWNRTLNQDSVNTYNVLIDRCCDDVSEEQRANIVNMLIELEMATYVANDIEEYDAGEEIDIVRRLEHRVKIAKDKLEIINDVAFATTASLKEKRVSNVRYQWPIPCLAQKCRPVEGGDMIIIAALSDVGKTSLTMMLAVAFSVQTKYPLLWFNNEGPKERVQKRAYGMMLGATTEQIEQWIDDDTLDQRLFQVYGREHPIRIYDIHGKNNLQLENLIEQVIEKEGGVAGVVWDMIDNIPYRSGSHLTRKDEILEEKYQWARQLGVIHDFPNMATSQQSYNKEWQKWPDKGELKDSKVGKQGASDMILFMTQPTEHTKETFRYLSAPKNKLALPSAPSVHDECRFDKSKGFVYQEQ</sequence>
<dbReference type="InterPro" id="IPR027417">
    <property type="entry name" value="P-loop_NTPase"/>
</dbReference>
<gene>
    <name evidence="2" type="ORF">phiV141_15</name>
</gene>
<dbReference type="GO" id="GO:0003678">
    <property type="term" value="F:DNA helicase activity"/>
    <property type="evidence" value="ECO:0007669"/>
    <property type="project" value="InterPro"/>
</dbReference>
<dbReference type="GO" id="GO:0005524">
    <property type="term" value="F:ATP binding"/>
    <property type="evidence" value="ECO:0007669"/>
    <property type="project" value="InterPro"/>
</dbReference>
<organism evidence="2 3">
    <name type="scientific">Vibrio phage phiV141</name>
    <dbReference type="NCBI Taxonomy" id="2723905"/>
    <lineage>
        <taxon>Viruses</taxon>
        <taxon>Duplodnaviria</taxon>
        <taxon>Heunggongvirae</taxon>
        <taxon>Uroviricota</taxon>
        <taxon>Caudoviricetes</taxon>
        <taxon>Autographivirales</taxon>
        <taxon>Autographivirales incertae sedis</taxon>
        <taxon>Fujianvirus</taxon>
        <taxon>Fujianvirus V141</taxon>
    </lineage>
</organism>
<dbReference type="Pfam" id="PF03796">
    <property type="entry name" value="DnaB_C"/>
    <property type="match status" value="1"/>
</dbReference>
<dbReference type="GO" id="GO:0006260">
    <property type="term" value="P:DNA replication"/>
    <property type="evidence" value="ECO:0007669"/>
    <property type="project" value="InterPro"/>
</dbReference>
<protein>
    <recommendedName>
        <fullName evidence="1">SF4 helicase domain-containing protein</fullName>
    </recommendedName>
</protein>
<keyword evidence="3" id="KW-1185">Reference proteome</keyword>